<keyword evidence="7 8" id="KW-0472">Membrane</keyword>
<keyword evidence="4 8" id="KW-0812">Transmembrane</keyword>
<name>A0A0F7UJD4_NEOCL</name>
<keyword evidence="5" id="KW-1133">Transmembrane helix</keyword>
<dbReference type="PROSITE" id="PS50920">
    <property type="entry name" value="SOLCAR"/>
    <property type="match status" value="3"/>
</dbReference>
<feature type="compositionally biased region" description="Low complexity" evidence="10">
    <location>
        <begin position="1"/>
        <end position="20"/>
    </location>
</feature>
<accession>A0A0F7UJD4</accession>
<feature type="repeat" description="Solcar" evidence="8">
    <location>
        <begin position="336"/>
        <end position="433"/>
    </location>
</feature>
<evidence type="ECO:0000256" key="2">
    <source>
        <dbReference type="ARBA" id="ARBA00006375"/>
    </source>
</evidence>
<sequence length="444" mass="48063">MAPSAGDTAGSPSGAASSKSDSAEHNRRRETYGLAIDWREMRALMFASACSGFVGRCLLHPIDTAKAMIQAQVTSRQCRVSSSSVSPIQNGSAVKSSGMVQSKQELSGEGRRATIGAVLGRAADRTPAGEYRSLLTSTGHTLRMVWRREGLPGLYRGFVICGCGSLPATCLFFTSFEIIRASLVRVFSSWPNIESVDSKAREGYAGDAAEMRPPTAISPFIDLVSGFGAEAVSCVFWVPIDVCKERLQTQRVLGTGAYRGSWDCMSQIFKQEGLGQLYKGYGATLVSFGPLSALFFMFDSQLKNLVLHMLNRRQEIGGPDVLVENRHSSSRGTASLTPLATGGCALVAAASAAWLTVPLDKVKLRYELQVQRARTGNTARATPFLYRNMLHGLATVYREEGTRGLFRGSGARVLFHSANFAVLKVLIEHFKSAYLTYAEPALNK</sequence>
<reference evidence="11" key="1">
    <citation type="journal article" date="2015" name="PLoS ONE">
        <title>Comprehensive Evaluation of Toxoplasma gondii VEG and Neospora caninum LIV Genomes with Tachyzoite Stage Transcriptome and Proteome Defines Novel Transcript Features.</title>
        <authorList>
            <person name="Ramaprasad A."/>
            <person name="Mourier T."/>
            <person name="Naeem R."/>
            <person name="Malas T.B."/>
            <person name="Moussa E."/>
            <person name="Panigrahi A."/>
            <person name="Vermont S.J."/>
            <person name="Otto T.D."/>
            <person name="Wastling J."/>
            <person name="Pain A."/>
        </authorList>
    </citation>
    <scope>NUCLEOTIDE SEQUENCE</scope>
    <source>
        <strain evidence="11">Liverpool</strain>
    </source>
</reference>
<evidence type="ECO:0000256" key="6">
    <source>
        <dbReference type="ARBA" id="ARBA00023128"/>
    </source>
</evidence>
<dbReference type="GO" id="GO:0015093">
    <property type="term" value="F:ferrous iron transmembrane transporter activity"/>
    <property type="evidence" value="ECO:0007669"/>
    <property type="project" value="TreeGrafter"/>
</dbReference>
<feature type="repeat" description="Solcar" evidence="8">
    <location>
        <begin position="39"/>
        <end position="182"/>
    </location>
</feature>
<organism evidence="11">
    <name type="scientific">Neospora caninum (strain Liverpool)</name>
    <dbReference type="NCBI Taxonomy" id="572307"/>
    <lineage>
        <taxon>Eukaryota</taxon>
        <taxon>Sar</taxon>
        <taxon>Alveolata</taxon>
        <taxon>Apicomplexa</taxon>
        <taxon>Conoidasida</taxon>
        <taxon>Coccidia</taxon>
        <taxon>Eucoccidiorida</taxon>
        <taxon>Eimeriorina</taxon>
        <taxon>Sarcocystidae</taxon>
        <taxon>Neospora</taxon>
    </lineage>
</organism>
<gene>
    <name evidence="11" type="ORF">BN1204_057610</name>
</gene>
<proteinExistence type="inferred from homology"/>
<dbReference type="SUPFAM" id="SSF103506">
    <property type="entry name" value="Mitochondrial carrier"/>
    <property type="match status" value="1"/>
</dbReference>
<dbReference type="InterPro" id="IPR023395">
    <property type="entry name" value="MCP_dom_sf"/>
</dbReference>
<evidence type="ECO:0000256" key="3">
    <source>
        <dbReference type="ARBA" id="ARBA00022448"/>
    </source>
</evidence>
<dbReference type="Pfam" id="PF00153">
    <property type="entry name" value="Mito_carr"/>
    <property type="match status" value="3"/>
</dbReference>
<dbReference type="PANTHER" id="PTHR45758:SF19">
    <property type="entry name" value="CARRIER PROTEIN, PUTATIVE-RELATED"/>
    <property type="match status" value="1"/>
</dbReference>
<evidence type="ECO:0000256" key="5">
    <source>
        <dbReference type="ARBA" id="ARBA00022989"/>
    </source>
</evidence>
<evidence type="ECO:0000256" key="1">
    <source>
        <dbReference type="ARBA" id="ARBA00004225"/>
    </source>
</evidence>
<evidence type="ECO:0000256" key="9">
    <source>
        <dbReference type="RuleBase" id="RU000488"/>
    </source>
</evidence>
<evidence type="ECO:0000313" key="11">
    <source>
        <dbReference type="EMBL" id="CEL70073.1"/>
    </source>
</evidence>
<dbReference type="AlphaFoldDB" id="A0A0F7UJD4"/>
<protein>
    <submittedName>
        <fullName evidence="11">Mitochondrial carrier domain-containing protein,putative</fullName>
    </submittedName>
</protein>
<keyword evidence="6" id="KW-0496">Mitochondrion</keyword>
<dbReference type="InterPro" id="IPR018108">
    <property type="entry name" value="MCP_transmembrane"/>
</dbReference>
<feature type="region of interest" description="Disordered" evidence="10">
    <location>
        <begin position="1"/>
        <end position="27"/>
    </location>
</feature>
<evidence type="ECO:0000256" key="4">
    <source>
        <dbReference type="ARBA" id="ARBA00022692"/>
    </source>
</evidence>
<dbReference type="PANTHER" id="PTHR45758">
    <property type="entry name" value="MITOFERRIN-1-RELATED"/>
    <property type="match status" value="1"/>
</dbReference>
<evidence type="ECO:0000256" key="7">
    <source>
        <dbReference type="ARBA" id="ARBA00023136"/>
    </source>
</evidence>
<dbReference type="Gene3D" id="1.50.40.10">
    <property type="entry name" value="Mitochondrial carrier domain"/>
    <property type="match status" value="2"/>
</dbReference>
<keyword evidence="3 9" id="KW-0813">Transport</keyword>
<comment type="similarity">
    <text evidence="2 9">Belongs to the mitochondrial carrier (TC 2.A.29) family.</text>
</comment>
<evidence type="ECO:0000256" key="10">
    <source>
        <dbReference type="SAM" id="MobiDB-lite"/>
    </source>
</evidence>
<evidence type="ECO:0000256" key="8">
    <source>
        <dbReference type="PROSITE-ProRule" id="PRU00282"/>
    </source>
</evidence>
<dbReference type="GO" id="GO:0048250">
    <property type="term" value="P:iron import into the mitochondrion"/>
    <property type="evidence" value="ECO:0007669"/>
    <property type="project" value="TreeGrafter"/>
</dbReference>
<feature type="repeat" description="Solcar" evidence="8">
    <location>
        <begin position="217"/>
        <end position="305"/>
    </location>
</feature>
<dbReference type="EMBL" id="LN714486">
    <property type="protein sequence ID" value="CEL70073.1"/>
    <property type="molecule type" value="Genomic_DNA"/>
</dbReference>
<dbReference type="GO" id="GO:0031966">
    <property type="term" value="C:mitochondrial membrane"/>
    <property type="evidence" value="ECO:0007669"/>
    <property type="project" value="UniProtKB-SubCell"/>
</dbReference>
<comment type="subcellular location">
    <subcellularLocation>
        <location evidence="1">Mitochondrion membrane</location>
        <topology evidence="1">Multi-pass membrane protein</topology>
    </subcellularLocation>
</comment>